<evidence type="ECO:0000256" key="4">
    <source>
        <dbReference type="SAM" id="MobiDB-lite"/>
    </source>
</evidence>
<keyword evidence="1" id="KW-0540">Nuclease</keyword>
<dbReference type="Gene3D" id="2.40.50.90">
    <property type="match status" value="2"/>
</dbReference>
<gene>
    <name evidence="6" type="ORF">ELS19_02115</name>
</gene>
<evidence type="ECO:0000256" key="2">
    <source>
        <dbReference type="ARBA" id="ARBA00022759"/>
    </source>
</evidence>
<feature type="domain" description="TNase-like" evidence="5">
    <location>
        <begin position="354"/>
        <end position="500"/>
    </location>
</feature>
<feature type="compositionally biased region" description="Polar residues" evidence="4">
    <location>
        <begin position="19"/>
        <end position="47"/>
    </location>
</feature>
<dbReference type="PANTHER" id="PTHR12302:SF3">
    <property type="entry name" value="SERINE_THREONINE-PROTEIN KINASE 31"/>
    <property type="match status" value="1"/>
</dbReference>
<dbReference type="InterPro" id="IPR016071">
    <property type="entry name" value="Staphylococal_nuclease_OB-fold"/>
</dbReference>
<evidence type="ECO:0000256" key="3">
    <source>
        <dbReference type="ARBA" id="ARBA00022801"/>
    </source>
</evidence>
<reference evidence="6 7" key="1">
    <citation type="submission" date="2018-12" db="EMBL/GenBank/DDBJ databases">
        <title>Genome analysis provides insights into bioremediation potentialities of Halogeometricum borinquense strain N11.</title>
        <authorList>
            <person name="Najjari A."/>
            <person name="Youssef N."/>
            <person name="Fhoula I."/>
            <person name="Ben Dhia O."/>
            <person name="Mahjoubi M."/>
            <person name="Ouzari H.I."/>
            <person name="Cherif A."/>
        </authorList>
    </citation>
    <scope>NUCLEOTIDE SEQUENCE [LARGE SCALE GENOMIC DNA]</scope>
    <source>
        <strain evidence="6 7">N11</strain>
    </source>
</reference>
<feature type="region of interest" description="Disordered" evidence="4">
    <location>
        <begin position="497"/>
        <end position="571"/>
    </location>
</feature>
<proteinExistence type="predicted"/>
<feature type="compositionally biased region" description="Low complexity" evidence="4">
    <location>
        <begin position="508"/>
        <end position="543"/>
    </location>
</feature>
<dbReference type="PANTHER" id="PTHR12302">
    <property type="entry name" value="EBNA2 BINDING PROTEIN P100"/>
    <property type="match status" value="1"/>
</dbReference>
<evidence type="ECO:0000313" key="7">
    <source>
        <dbReference type="Proteomes" id="UP000294028"/>
    </source>
</evidence>
<dbReference type="GO" id="GO:0016787">
    <property type="term" value="F:hydrolase activity"/>
    <property type="evidence" value="ECO:0007669"/>
    <property type="project" value="UniProtKB-KW"/>
</dbReference>
<feature type="region of interest" description="Disordered" evidence="4">
    <location>
        <begin position="283"/>
        <end position="358"/>
    </location>
</feature>
<evidence type="ECO:0000256" key="1">
    <source>
        <dbReference type="ARBA" id="ARBA00022722"/>
    </source>
</evidence>
<dbReference type="Proteomes" id="UP000294028">
    <property type="component" value="Unassembled WGS sequence"/>
</dbReference>
<dbReference type="PROSITE" id="PS50830">
    <property type="entry name" value="TNASE_3"/>
    <property type="match status" value="2"/>
</dbReference>
<sequence>MSRLIPLVVALLLVTAGCTSAGPQSSDDSDVTTDIATAKTVSEQTTGDAEASATAEEPVDDASEAVADGKTRQAETGADETGVGDANASDGSESDSATVSTAGSSAGNGGNAGTSAENGGGDNANAGSQNDVGENNPAGGNNPAAESNPTGENRDSTTTETTTTSSDDAKQTEWTVTVDEIVEADTITVKFADGSIEEVKLVGVDAPDGQYDDSDFEGMPTEDGGDAWLDGWVSNATDFTREKVGGEEVTIRVDSTTDRRDSQGRLLVYLESRGETLNEQLVQQGHAQVSDRSFVERSSYESAETNAQQGYTGLWQFFEPDPLDGGTETPDDSTETPEGGTETPTDETEIENRSSWTVTVENVVAGDRLEVTFEDGHTEEVQLVGVDTPDGDYDSDDFHGMAAEDGGEEWLNEWDGKAESFTSDKVSGGEVTIRVDSKADRRDSQGRLLVYVDYGASDTLNEKLIQQGYAQVSDRTFSEVEAFEDAETGASQGYSGLWEFFWEDPLATETPTDPETPTETTPETETSTQTEAKTPTETESTATESEDTTETQTEAESTTTETSDDQTTATA</sequence>
<feature type="compositionally biased region" description="Low complexity" evidence="4">
    <location>
        <begin position="123"/>
        <end position="149"/>
    </location>
</feature>
<dbReference type="InterPro" id="IPR035437">
    <property type="entry name" value="SNase_OB-fold_sf"/>
</dbReference>
<feature type="region of interest" description="Disordered" evidence="4">
    <location>
        <begin position="206"/>
        <end position="226"/>
    </location>
</feature>
<evidence type="ECO:0000313" key="6">
    <source>
        <dbReference type="EMBL" id="RYJ12879.1"/>
    </source>
</evidence>
<keyword evidence="3" id="KW-0378">Hydrolase</keyword>
<dbReference type="PROSITE" id="PS51257">
    <property type="entry name" value="PROKAR_LIPOPROTEIN"/>
    <property type="match status" value="1"/>
</dbReference>
<organism evidence="6 7">
    <name type="scientific">Halogeometricum borinquense</name>
    <dbReference type="NCBI Taxonomy" id="60847"/>
    <lineage>
        <taxon>Archaea</taxon>
        <taxon>Methanobacteriati</taxon>
        <taxon>Methanobacteriota</taxon>
        <taxon>Stenosarchaea group</taxon>
        <taxon>Halobacteria</taxon>
        <taxon>Halobacteriales</taxon>
        <taxon>Haloferacaceae</taxon>
        <taxon>Halogeometricum</taxon>
    </lineage>
</organism>
<feature type="compositionally biased region" description="Low complexity" evidence="4">
    <location>
        <begin position="550"/>
        <end position="571"/>
    </location>
</feature>
<feature type="compositionally biased region" description="Low complexity" evidence="4">
    <location>
        <begin position="96"/>
        <end position="105"/>
    </location>
</feature>
<accession>A0A482TLK3</accession>
<evidence type="ECO:0000259" key="5">
    <source>
        <dbReference type="PROSITE" id="PS50830"/>
    </source>
</evidence>
<feature type="compositionally biased region" description="Polar residues" evidence="4">
    <location>
        <begin position="300"/>
        <end position="311"/>
    </location>
</feature>
<name>A0A482TLK3_9EURY</name>
<dbReference type="SMART" id="SM00318">
    <property type="entry name" value="SNc"/>
    <property type="match status" value="2"/>
</dbReference>
<comment type="caution">
    <text evidence="6">The sequence shown here is derived from an EMBL/GenBank/DDBJ whole genome shotgun (WGS) entry which is preliminary data.</text>
</comment>
<dbReference type="AlphaFoldDB" id="A0A482TLK3"/>
<keyword evidence="2" id="KW-0255">Endonuclease</keyword>
<dbReference type="GO" id="GO:0004519">
    <property type="term" value="F:endonuclease activity"/>
    <property type="evidence" value="ECO:0007669"/>
    <property type="project" value="UniProtKB-KW"/>
</dbReference>
<dbReference type="Pfam" id="PF00565">
    <property type="entry name" value="SNase"/>
    <property type="match status" value="2"/>
</dbReference>
<feature type="region of interest" description="Disordered" evidence="4">
    <location>
        <begin position="19"/>
        <end position="174"/>
    </location>
</feature>
<dbReference type="SUPFAM" id="SSF50199">
    <property type="entry name" value="Staphylococcal nuclease"/>
    <property type="match status" value="2"/>
</dbReference>
<dbReference type="EMBL" id="RZHH01000002">
    <property type="protein sequence ID" value="RYJ12879.1"/>
    <property type="molecule type" value="Genomic_DNA"/>
</dbReference>
<feature type="compositionally biased region" description="Gly residues" evidence="4">
    <location>
        <begin position="106"/>
        <end position="122"/>
    </location>
</feature>
<dbReference type="RefSeq" id="WP_129783367.1">
    <property type="nucleotide sequence ID" value="NZ_RZHH01000002.1"/>
</dbReference>
<feature type="domain" description="TNase-like" evidence="5">
    <location>
        <begin position="172"/>
        <end position="317"/>
    </location>
</feature>
<protein>
    <submittedName>
        <fullName evidence="6">Nuclease</fullName>
    </submittedName>
</protein>